<dbReference type="Pfam" id="PF14076">
    <property type="entry name" value="DUF4258"/>
    <property type="match status" value="1"/>
</dbReference>
<reference evidence="1" key="1">
    <citation type="journal article" date="2014" name="Front. Microbiol.">
        <title>High frequency of phylogenetically diverse reductive dehalogenase-homologous genes in deep subseafloor sedimentary metagenomes.</title>
        <authorList>
            <person name="Kawai M."/>
            <person name="Futagami T."/>
            <person name="Toyoda A."/>
            <person name="Takaki Y."/>
            <person name="Nishi S."/>
            <person name="Hori S."/>
            <person name="Arai W."/>
            <person name="Tsubouchi T."/>
            <person name="Morono Y."/>
            <person name="Uchiyama I."/>
            <person name="Ito T."/>
            <person name="Fujiyama A."/>
            <person name="Inagaki F."/>
            <person name="Takami H."/>
        </authorList>
    </citation>
    <scope>NUCLEOTIDE SEQUENCE</scope>
    <source>
        <strain evidence="1">Expedition CK06-06</strain>
    </source>
</reference>
<protein>
    <recommendedName>
        <fullName evidence="2">DUF4258 domain-containing protein</fullName>
    </recommendedName>
</protein>
<sequence length="86" mass="9711">MTNRPHTLDHDVSEEEVEDVLLHPGEDRLGGEGSRVALGKTAGGRYLRVVYVPDPAPSSVFIVTAYELKGKPLAAYKRRLRRKRRR</sequence>
<proteinExistence type="predicted"/>
<dbReference type="EMBL" id="BARS01042560">
    <property type="protein sequence ID" value="GAG30189.1"/>
    <property type="molecule type" value="Genomic_DNA"/>
</dbReference>
<gene>
    <name evidence="1" type="ORF">S01H1_64561</name>
</gene>
<accession>X0WGW7</accession>
<comment type="caution">
    <text evidence="1">The sequence shown here is derived from an EMBL/GenBank/DDBJ whole genome shotgun (WGS) entry which is preliminary data.</text>
</comment>
<evidence type="ECO:0000313" key="1">
    <source>
        <dbReference type="EMBL" id="GAG30189.1"/>
    </source>
</evidence>
<evidence type="ECO:0008006" key="2">
    <source>
        <dbReference type="Google" id="ProtNLM"/>
    </source>
</evidence>
<dbReference type="AlphaFoldDB" id="X0WGW7"/>
<dbReference type="InterPro" id="IPR025354">
    <property type="entry name" value="DUF4258"/>
</dbReference>
<name>X0WGW7_9ZZZZ</name>
<organism evidence="1">
    <name type="scientific">marine sediment metagenome</name>
    <dbReference type="NCBI Taxonomy" id="412755"/>
    <lineage>
        <taxon>unclassified sequences</taxon>
        <taxon>metagenomes</taxon>
        <taxon>ecological metagenomes</taxon>
    </lineage>
</organism>